<evidence type="ECO:0000313" key="1">
    <source>
        <dbReference type="Proteomes" id="UP000887576"/>
    </source>
</evidence>
<dbReference type="Proteomes" id="UP000887576">
    <property type="component" value="Unplaced"/>
</dbReference>
<protein>
    <submittedName>
        <fullName evidence="2">BTB domain-containing protein</fullName>
    </submittedName>
</protein>
<sequence length="125" mass="14389">MIPAEDPPFQESLLDDDEFCDFKIICENQQFKVHKCVLALASPVFHAMFQHECQEKEKNEVVITDFKVATIQAGINLIYKKELDENLQVETLLELLKFVDKYDIKNKGCEMSDFIVGSLMISVNI</sequence>
<organism evidence="1 2">
    <name type="scientific">Panagrolaimus sp. JU765</name>
    <dbReference type="NCBI Taxonomy" id="591449"/>
    <lineage>
        <taxon>Eukaryota</taxon>
        <taxon>Metazoa</taxon>
        <taxon>Ecdysozoa</taxon>
        <taxon>Nematoda</taxon>
        <taxon>Chromadorea</taxon>
        <taxon>Rhabditida</taxon>
        <taxon>Tylenchina</taxon>
        <taxon>Panagrolaimomorpha</taxon>
        <taxon>Panagrolaimoidea</taxon>
        <taxon>Panagrolaimidae</taxon>
        <taxon>Panagrolaimus</taxon>
    </lineage>
</organism>
<name>A0AC34RRG1_9BILA</name>
<evidence type="ECO:0000313" key="2">
    <source>
        <dbReference type="WBParaSite" id="JU765_v2.g9238.t1"/>
    </source>
</evidence>
<reference evidence="2" key="1">
    <citation type="submission" date="2022-11" db="UniProtKB">
        <authorList>
            <consortium name="WormBaseParasite"/>
        </authorList>
    </citation>
    <scope>IDENTIFICATION</scope>
</reference>
<accession>A0AC34RRG1</accession>
<proteinExistence type="predicted"/>
<dbReference type="WBParaSite" id="JU765_v2.g9238.t1">
    <property type="protein sequence ID" value="JU765_v2.g9238.t1"/>
    <property type="gene ID" value="JU765_v2.g9238"/>
</dbReference>